<proteinExistence type="predicted"/>
<gene>
    <name evidence="1" type="ORF">B2J93_1888</name>
</gene>
<comment type="caution">
    <text evidence="1">The sequence shown here is derived from an EMBL/GenBank/DDBJ whole genome shotgun (WGS) entry which is preliminary data.</text>
</comment>
<keyword evidence="2" id="KW-1185">Reference proteome</keyword>
<dbReference type="AlphaFoldDB" id="A0A218Z4E5"/>
<reference evidence="1 2" key="1">
    <citation type="submission" date="2017-04" db="EMBL/GenBank/DDBJ databases">
        <title>Draft genome sequence of Marssonina coronaria NL1: causal agent of apple blotch.</title>
        <authorList>
            <person name="Cheng Q."/>
        </authorList>
    </citation>
    <scope>NUCLEOTIDE SEQUENCE [LARGE SCALE GENOMIC DNA]</scope>
    <source>
        <strain evidence="1 2">NL1</strain>
    </source>
</reference>
<dbReference type="Proteomes" id="UP000242519">
    <property type="component" value="Unassembled WGS sequence"/>
</dbReference>
<evidence type="ECO:0000313" key="2">
    <source>
        <dbReference type="Proteomes" id="UP000242519"/>
    </source>
</evidence>
<evidence type="ECO:0000313" key="1">
    <source>
        <dbReference type="EMBL" id="OWP02584.1"/>
    </source>
</evidence>
<dbReference type="InParanoid" id="A0A218Z4E5"/>
<organism evidence="1 2">
    <name type="scientific">Diplocarpon coronariae</name>
    <dbReference type="NCBI Taxonomy" id="2795749"/>
    <lineage>
        <taxon>Eukaryota</taxon>
        <taxon>Fungi</taxon>
        <taxon>Dikarya</taxon>
        <taxon>Ascomycota</taxon>
        <taxon>Pezizomycotina</taxon>
        <taxon>Leotiomycetes</taxon>
        <taxon>Helotiales</taxon>
        <taxon>Drepanopezizaceae</taxon>
        <taxon>Diplocarpon</taxon>
    </lineage>
</organism>
<sequence length="76" mass="8713">MREFGNYRLSPEQQQHLGTLTGVSARNTDAQILRIWIDKQPPAPQQELHRWCDISRANGETRDCRDTTTCKDNDAG</sequence>
<protein>
    <submittedName>
        <fullName evidence="1">Non-ribosomal peptide synthetase</fullName>
    </submittedName>
</protein>
<dbReference type="EMBL" id="MZNU01000220">
    <property type="protein sequence ID" value="OWP02584.1"/>
    <property type="molecule type" value="Genomic_DNA"/>
</dbReference>
<accession>A0A218Z4E5</accession>
<name>A0A218Z4E5_9HELO</name>